<organism evidence="2 3">
    <name type="scientific">Breznakia pachnodae</name>
    <dbReference type="NCBI Taxonomy" id="265178"/>
    <lineage>
        <taxon>Bacteria</taxon>
        <taxon>Bacillati</taxon>
        <taxon>Bacillota</taxon>
        <taxon>Erysipelotrichia</taxon>
        <taxon>Erysipelotrichales</taxon>
        <taxon>Erysipelotrichaceae</taxon>
        <taxon>Breznakia</taxon>
    </lineage>
</organism>
<accession>A0ABU0E675</accession>
<gene>
    <name evidence="2" type="ORF">J2S15_002753</name>
</gene>
<dbReference type="EMBL" id="JAUSUR010000005">
    <property type="protein sequence ID" value="MDQ0362000.1"/>
    <property type="molecule type" value="Genomic_DNA"/>
</dbReference>
<dbReference type="NCBIfam" id="TIGR03915">
    <property type="entry name" value="SAM_7_link_chp"/>
    <property type="match status" value="1"/>
</dbReference>
<name>A0ABU0E675_9FIRM</name>
<proteinExistence type="predicted"/>
<dbReference type="Pfam" id="PF13566">
    <property type="entry name" value="DUF4130"/>
    <property type="match status" value="1"/>
</dbReference>
<evidence type="ECO:0000313" key="3">
    <source>
        <dbReference type="Proteomes" id="UP001230220"/>
    </source>
</evidence>
<reference evidence="2 3" key="1">
    <citation type="submission" date="2023-07" db="EMBL/GenBank/DDBJ databases">
        <title>Genomic Encyclopedia of Type Strains, Phase IV (KMG-IV): sequencing the most valuable type-strain genomes for metagenomic binning, comparative biology and taxonomic classification.</title>
        <authorList>
            <person name="Goeker M."/>
        </authorList>
    </citation>
    <scope>NUCLEOTIDE SEQUENCE [LARGE SCALE GENOMIC DNA]</scope>
    <source>
        <strain evidence="2 3">DSM 16784</strain>
    </source>
</reference>
<evidence type="ECO:0000313" key="2">
    <source>
        <dbReference type="EMBL" id="MDQ0362000.1"/>
    </source>
</evidence>
<feature type="domain" description="DUF4130" evidence="1">
    <location>
        <begin position="90"/>
        <end position="251"/>
    </location>
</feature>
<comment type="caution">
    <text evidence="2">The sequence shown here is derived from an EMBL/GenBank/DDBJ whole genome shotgun (WGS) entry which is preliminary data.</text>
</comment>
<sequence length="254" mass="30630">MHHWSIVEEVYLYDGTLEGLLTIAYKCFKEKKIPSDVVEEKEYIQNLLDIPVVVPTNLDDSQYIVNMIRDRISDFTLYYVYTAFLSGNKKKELPILHYIIYAFKHGKRVNFMKSIDCVIEVQRLCQNVKYEAHRFSGFIRFAQMSNNFLYAEYESDNDILEFLADHFSSRLSQEIWMIHDKGRMRIALYNRKEFIVVDSTTMDLSMVENEKEDEYLKLWKDYFKNIAIKERENKRCQRSFMPKKYWKYLPETQE</sequence>
<protein>
    <submittedName>
        <fullName evidence="2">DNA metabolism protein</fullName>
    </submittedName>
</protein>
<keyword evidence="3" id="KW-1185">Reference proteome</keyword>
<dbReference type="InterPro" id="IPR023875">
    <property type="entry name" value="DNA_repair_put"/>
</dbReference>
<evidence type="ECO:0000259" key="1">
    <source>
        <dbReference type="Pfam" id="PF13566"/>
    </source>
</evidence>
<dbReference type="RefSeq" id="WP_307409219.1">
    <property type="nucleotide sequence ID" value="NZ_JAUSUR010000005.1"/>
</dbReference>
<dbReference type="InterPro" id="IPR025404">
    <property type="entry name" value="DUF4130"/>
</dbReference>
<dbReference type="Proteomes" id="UP001230220">
    <property type="component" value="Unassembled WGS sequence"/>
</dbReference>